<keyword evidence="2" id="KW-1003">Cell membrane</keyword>
<evidence type="ECO:0000256" key="3">
    <source>
        <dbReference type="ARBA" id="ARBA00022676"/>
    </source>
</evidence>
<dbReference type="PANTHER" id="PTHR33908">
    <property type="entry name" value="MANNOSYLTRANSFERASE YKCB-RELATED"/>
    <property type="match status" value="1"/>
</dbReference>
<evidence type="ECO:0000256" key="4">
    <source>
        <dbReference type="ARBA" id="ARBA00022679"/>
    </source>
</evidence>
<dbReference type="AlphaFoldDB" id="A0A382SFG5"/>
<accession>A0A382SFG5</accession>
<feature type="transmembrane region" description="Helical" evidence="8">
    <location>
        <begin position="227"/>
        <end position="247"/>
    </location>
</feature>
<gene>
    <name evidence="10" type="ORF">METZ01_LOCUS360772</name>
</gene>
<reference evidence="10" key="1">
    <citation type="submission" date="2018-05" db="EMBL/GenBank/DDBJ databases">
        <authorList>
            <person name="Lanie J.A."/>
            <person name="Ng W.-L."/>
            <person name="Kazmierczak K.M."/>
            <person name="Andrzejewski T.M."/>
            <person name="Davidsen T.M."/>
            <person name="Wayne K.J."/>
            <person name="Tettelin H."/>
            <person name="Glass J.I."/>
            <person name="Rusch D."/>
            <person name="Podicherti R."/>
            <person name="Tsui H.-C.T."/>
            <person name="Winkler M.E."/>
        </authorList>
    </citation>
    <scope>NUCLEOTIDE SEQUENCE</scope>
</reference>
<protein>
    <recommendedName>
        <fullName evidence="9">Glycosyltransferase RgtA/B/C/D-like domain-containing protein</fullName>
    </recommendedName>
</protein>
<keyword evidence="4" id="KW-0808">Transferase</keyword>
<evidence type="ECO:0000256" key="7">
    <source>
        <dbReference type="ARBA" id="ARBA00023136"/>
    </source>
</evidence>
<proteinExistence type="predicted"/>
<keyword evidence="6 8" id="KW-1133">Transmembrane helix</keyword>
<feature type="domain" description="Glycosyltransferase RgtA/B/C/D-like" evidence="9">
    <location>
        <begin position="104"/>
        <end position="228"/>
    </location>
</feature>
<feature type="transmembrane region" description="Helical" evidence="8">
    <location>
        <begin position="148"/>
        <end position="170"/>
    </location>
</feature>
<keyword evidence="3" id="KW-0328">Glycosyltransferase</keyword>
<evidence type="ECO:0000256" key="6">
    <source>
        <dbReference type="ARBA" id="ARBA00022989"/>
    </source>
</evidence>
<dbReference type="InterPro" id="IPR038731">
    <property type="entry name" value="RgtA/B/C-like"/>
</dbReference>
<keyword evidence="5 8" id="KW-0812">Transmembrane</keyword>
<comment type="subcellular location">
    <subcellularLocation>
        <location evidence="1">Cell membrane</location>
        <topology evidence="1">Multi-pass membrane protein</topology>
    </subcellularLocation>
</comment>
<dbReference type="GO" id="GO:0005886">
    <property type="term" value="C:plasma membrane"/>
    <property type="evidence" value="ECO:0007669"/>
    <property type="project" value="UniProtKB-SubCell"/>
</dbReference>
<dbReference type="GO" id="GO:0016763">
    <property type="term" value="F:pentosyltransferase activity"/>
    <property type="evidence" value="ECO:0007669"/>
    <property type="project" value="TreeGrafter"/>
</dbReference>
<feature type="transmembrane region" description="Helical" evidence="8">
    <location>
        <begin position="107"/>
        <end position="128"/>
    </location>
</feature>
<evidence type="ECO:0000256" key="8">
    <source>
        <dbReference type="SAM" id="Phobius"/>
    </source>
</evidence>
<evidence type="ECO:0000256" key="1">
    <source>
        <dbReference type="ARBA" id="ARBA00004651"/>
    </source>
</evidence>
<name>A0A382SFG5_9ZZZZ</name>
<feature type="transmembrane region" description="Helical" evidence="8">
    <location>
        <begin position="182"/>
        <end position="207"/>
    </location>
</feature>
<feature type="non-terminal residue" evidence="10">
    <location>
        <position position="299"/>
    </location>
</feature>
<dbReference type="PANTHER" id="PTHR33908:SF11">
    <property type="entry name" value="MEMBRANE PROTEIN"/>
    <property type="match status" value="1"/>
</dbReference>
<organism evidence="10">
    <name type="scientific">marine metagenome</name>
    <dbReference type="NCBI Taxonomy" id="408172"/>
    <lineage>
        <taxon>unclassified sequences</taxon>
        <taxon>metagenomes</taxon>
        <taxon>ecological metagenomes</taxon>
    </lineage>
</organism>
<evidence type="ECO:0000259" key="9">
    <source>
        <dbReference type="Pfam" id="PF13231"/>
    </source>
</evidence>
<evidence type="ECO:0000313" key="10">
    <source>
        <dbReference type="EMBL" id="SVD07918.1"/>
    </source>
</evidence>
<dbReference type="Pfam" id="PF13231">
    <property type="entry name" value="PMT_2"/>
    <property type="match status" value="1"/>
</dbReference>
<evidence type="ECO:0000256" key="5">
    <source>
        <dbReference type="ARBA" id="ARBA00022692"/>
    </source>
</evidence>
<dbReference type="InterPro" id="IPR050297">
    <property type="entry name" value="LipidA_mod_glycosyltrf_83"/>
</dbReference>
<evidence type="ECO:0000256" key="2">
    <source>
        <dbReference type="ARBA" id="ARBA00022475"/>
    </source>
</evidence>
<sequence length="299" mass="32829">MLNIRYTLPLKDGLGWAIVLLALALRWPFSSPEWSHVDERAFVLYPLGFWGGDFNPHFFNYPTLTLYVASALYYVYFLLFSAESLDYFVAYRYFVDPADLLAIARTANTLVSAVTVAVCMAAAGRLYGRTGGYLAGVVLAVMPLHARFAHLAITDVGAGFFTALAVLYAVKIVQKRRWGDIVLAGVYAGLAAASKYPAGLALVPVLVACLLSRPWREIARRYSLAALAAPMIAAGLSFVVASPYVLLDWSAFRESFAAMAGEHLLSTSHAGDDPAWWYWLRHNFRYGLGWAGLPLLAVS</sequence>
<feature type="transmembrane region" description="Helical" evidence="8">
    <location>
        <begin position="12"/>
        <end position="29"/>
    </location>
</feature>
<dbReference type="GO" id="GO:0008610">
    <property type="term" value="P:lipid biosynthetic process"/>
    <property type="evidence" value="ECO:0007669"/>
    <property type="project" value="UniProtKB-ARBA"/>
</dbReference>
<dbReference type="EMBL" id="UINC01128273">
    <property type="protein sequence ID" value="SVD07918.1"/>
    <property type="molecule type" value="Genomic_DNA"/>
</dbReference>
<keyword evidence="7 8" id="KW-0472">Membrane</keyword>